<keyword evidence="3 6" id="KW-0812">Transmembrane</keyword>
<reference evidence="7 8" key="1">
    <citation type="submission" date="2020-11" db="EMBL/GenBank/DDBJ databases">
        <authorList>
            <person name="Wallbank WR R."/>
            <person name="Pardo Diaz C."/>
            <person name="Kozak K."/>
            <person name="Martin S."/>
            <person name="Jiggins C."/>
            <person name="Moest M."/>
            <person name="Warren A I."/>
            <person name="Generalovic N T."/>
            <person name="Byers J.R.P. K."/>
            <person name="Montejo-Kovacevich G."/>
            <person name="Yen C E."/>
        </authorList>
    </citation>
    <scope>NUCLEOTIDE SEQUENCE [LARGE SCALE GENOMIC DNA]</scope>
</reference>
<dbReference type="PRINTS" id="PR00259">
    <property type="entry name" value="TMFOUR"/>
</dbReference>
<comment type="subcellular location">
    <subcellularLocation>
        <location evidence="1 6">Membrane</location>
        <topology evidence="1 6">Multi-pass membrane protein</topology>
    </subcellularLocation>
</comment>
<dbReference type="SUPFAM" id="SSF48652">
    <property type="entry name" value="Tetraspanin"/>
    <property type="match status" value="1"/>
</dbReference>
<sequence>MTGICLPKAVLTIFLFIFNVAFLICGIAAIAVGVIATVETDTFRSIREISSDFESEFICYGLIASGVFLLVVAIFGFVAISREDKAWALVYAICMIILLAMNIALSVYVLRWRNTLQRGEVREKLIQLWDHKNGSFLEISDNKLKAAKVYLIQRKFKCCGIDGPEDYEQKDSTKQSGKPLPVSCCPKISKKCSSDLTYHVGCNQAIEDMLRKYSHYIQYVPILLAILVALATIFAICYASRLLGLGGKKRSG</sequence>
<dbReference type="OrthoDB" id="9972904at2759"/>
<organism evidence="7 8">
    <name type="scientific">Hermetia illucens</name>
    <name type="common">Black soldier fly</name>
    <dbReference type="NCBI Taxonomy" id="343691"/>
    <lineage>
        <taxon>Eukaryota</taxon>
        <taxon>Metazoa</taxon>
        <taxon>Ecdysozoa</taxon>
        <taxon>Arthropoda</taxon>
        <taxon>Hexapoda</taxon>
        <taxon>Insecta</taxon>
        <taxon>Pterygota</taxon>
        <taxon>Neoptera</taxon>
        <taxon>Endopterygota</taxon>
        <taxon>Diptera</taxon>
        <taxon>Brachycera</taxon>
        <taxon>Stratiomyomorpha</taxon>
        <taxon>Stratiomyidae</taxon>
        <taxon>Hermetiinae</taxon>
        <taxon>Hermetia</taxon>
    </lineage>
</organism>
<keyword evidence="8" id="KW-1185">Reference proteome</keyword>
<feature type="transmembrane region" description="Helical" evidence="6">
    <location>
        <begin position="12"/>
        <end position="36"/>
    </location>
</feature>
<dbReference type="CDD" id="cd03127">
    <property type="entry name" value="tetraspanin_LEL"/>
    <property type="match status" value="1"/>
</dbReference>
<evidence type="ECO:0000256" key="3">
    <source>
        <dbReference type="ARBA" id="ARBA00022692"/>
    </source>
</evidence>
<evidence type="ECO:0000256" key="2">
    <source>
        <dbReference type="ARBA" id="ARBA00006840"/>
    </source>
</evidence>
<feature type="transmembrane region" description="Helical" evidence="6">
    <location>
        <begin position="57"/>
        <end position="80"/>
    </location>
</feature>
<dbReference type="Pfam" id="PF00335">
    <property type="entry name" value="Tetraspanin"/>
    <property type="match status" value="1"/>
</dbReference>
<feature type="transmembrane region" description="Helical" evidence="6">
    <location>
        <begin position="219"/>
        <end position="243"/>
    </location>
</feature>
<dbReference type="InterPro" id="IPR008952">
    <property type="entry name" value="Tetraspanin_EC2_sf"/>
</dbReference>
<dbReference type="EMBL" id="LR899010">
    <property type="protein sequence ID" value="CAD7082638.1"/>
    <property type="molecule type" value="Genomic_DNA"/>
</dbReference>
<evidence type="ECO:0000256" key="6">
    <source>
        <dbReference type="RuleBase" id="RU361218"/>
    </source>
</evidence>
<dbReference type="Gene3D" id="1.10.1450.10">
    <property type="entry name" value="Tetraspanin"/>
    <property type="match status" value="1"/>
</dbReference>
<evidence type="ECO:0000256" key="1">
    <source>
        <dbReference type="ARBA" id="ARBA00004141"/>
    </source>
</evidence>
<dbReference type="InParanoid" id="A0A7R8YRE4"/>
<gene>
    <name evidence="7" type="ORF">HERILL_LOCUS5657</name>
</gene>
<keyword evidence="5 6" id="KW-0472">Membrane</keyword>
<evidence type="ECO:0000313" key="7">
    <source>
        <dbReference type="EMBL" id="CAD7082638.1"/>
    </source>
</evidence>
<dbReference type="InterPro" id="IPR000301">
    <property type="entry name" value="Tetraspanin_animals"/>
</dbReference>
<protein>
    <recommendedName>
        <fullName evidence="6">Tetraspanin</fullName>
    </recommendedName>
</protein>
<comment type="similarity">
    <text evidence="2 6">Belongs to the tetraspanin (TM4SF) family.</text>
</comment>
<evidence type="ECO:0000256" key="4">
    <source>
        <dbReference type="ARBA" id="ARBA00022989"/>
    </source>
</evidence>
<keyword evidence="4 6" id="KW-1133">Transmembrane helix</keyword>
<dbReference type="AlphaFoldDB" id="A0A7R8YRE4"/>
<feature type="transmembrane region" description="Helical" evidence="6">
    <location>
        <begin position="86"/>
        <end position="110"/>
    </location>
</feature>
<proteinExistence type="inferred from homology"/>
<evidence type="ECO:0000313" key="8">
    <source>
        <dbReference type="Proteomes" id="UP000594454"/>
    </source>
</evidence>
<evidence type="ECO:0000256" key="5">
    <source>
        <dbReference type="ARBA" id="ARBA00023136"/>
    </source>
</evidence>
<dbReference type="PANTHER" id="PTHR19282:SF544">
    <property type="entry name" value="TETRASPANIN"/>
    <property type="match status" value="1"/>
</dbReference>
<dbReference type="Proteomes" id="UP000594454">
    <property type="component" value="Chromosome 2"/>
</dbReference>
<accession>A0A7R8YRE4</accession>
<name>A0A7R8YRE4_HERIL</name>
<dbReference type="GO" id="GO:0005886">
    <property type="term" value="C:plasma membrane"/>
    <property type="evidence" value="ECO:0007669"/>
    <property type="project" value="TreeGrafter"/>
</dbReference>
<dbReference type="InterPro" id="IPR018499">
    <property type="entry name" value="Tetraspanin/Peripherin"/>
</dbReference>
<dbReference type="PIRSF" id="PIRSF002419">
    <property type="entry name" value="Tetraspanin"/>
    <property type="match status" value="1"/>
</dbReference>
<dbReference type="PANTHER" id="PTHR19282">
    <property type="entry name" value="TETRASPANIN"/>
    <property type="match status" value="1"/>
</dbReference>
<dbReference type="OMA" id="AEAMYNE"/>